<dbReference type="AlphaFoldDB" id="A0A5C3P663"/>
<reference evidence="3 4" key="1">
    <citation type="journal article" date="2019" name="Nat. Ecol. Evol.">
        <title>Megaphylogeny resolves global patterns of mushroom evolution.</title>
        <authorList>
            <person name="Varga T."/>
            <person name="Krizsan K."/>
            <person name="Foldi C."/>
            <person name="Dima B."/>
            <person name="Sanchez-Garcia M."/>
            <person name="Sanchez-Ramirez S."/>
            <person name="Szollosi G.J."/>
            <person name="Szarkandi J.G."/>
            <person name="Papp V."/>
            <person name="Albert L."/>
            <person name="Andreopoulos W."/>
            <person name="Angelini C."/>
            <person name="Antonin V."/>
            <person name="Barry K.W."/>
            <person name="Bougher N.L."/>
            <person name="Buchanan P."/>
            <person name="Buyck B."/>
            <person name="Bense V."/>
            <person name="Catcheside P."/>
            <person name="Chovatia M."/>
            <person name="Cooper J."/>
            <person name="Damon W."/>
            <person name="Desjardin D."/>
            <person name="Finy P."/>
            <person name="Geml J."/>
            <person name="Haridas S."/>
            <person name="Hughes K."/>
            <person name="Justo A."/>
            <person name="Karasinski D."/>
            <person name="Kautmanova I."/>
            <person name="Kiss B."/>
            <person name="Kocsube S."/>
            <person name="Kotiranta H."/>
            <person name="LaButti K.M."/>
            <person name="Lechner B.E."/>
            <person name="Liimatainen K."/>
            <person name="Lipzen A."/>
            <person name="Lukacs Z."/>
            <person name="Mihaltcheva S."/>
            <person name="Morgado L.N."/>
            <person name="Niskanen T."/>
            <person name="Noordeloos M.E."/>
            <person name="Ohm R.A."/>
            <person name="Ortiz-Santana B."/>
            <person name="Ovrebo C."/>
            <person name="Racz N."/>
            <person name="Riley R."/>
            <person name="Savchenko A."/>
            <person name="Shiryaev A."/>
            <person name="Soop K."/>
            <person name="Spirin V."/>
            <person name="Szebenyi C."/>
            <person name="Tomsovsky M."/>
            <person name="Tulloss R.E."/>
            <person name="Uehling J."/>
            <person name="Grigoriev I.V."/>
            <person name="Vagvolgyi C."/>
            <person name="Papp T."/>
            <person name="Martin F.M."/>
            <person name="Miettinen O."/>
            <person name="Hibbett D.S."/>
            <person name="Nagy L.G."/>
        </authorList>
    </citation>
    <scope>NUCLEOTIDE SEQUENCE [LARGE SCALE GENOMIC DNA]</scope>
    <source>
        <strain evidence="3 4">HHB13444</strain>
    </source>
</reference>
<accession>A0A5C3P663</accession>
<evidence type="ECO:0000313" key="4">
    <source>
        <dbReference type="Proteomes" id="UP000308197"/>
    </source>
</evidence>
<dbReference type="EMBL" id="ML211344">
    <property type="protein sequence ID" value="TFK84058.1"/>
    <property type="molecule type" value="Genomic_DNA"/>
</dbReference>
<organism evidence="3 4">
    <name type="scientific">Polyporus arcularius HHB13444</name>
    <dbReference type="NCBI Taxonomy" id="1314778"/>
    <lineage>
        <taxon>Eukaryota</taxon>
        <taxon>Fungi</taxon>
        <taxon>Dikarya</taxon>
        <taxon>Basidiomycota</taxon>
        <taxon>Agaricomycotina</taxon>
        <taxon>Agaricomycetes</taxon>
        <taxon>Polyporales</taxon>
        <taxon>Polyporaceae</taxon>
        <taxon>Polyporus</taxon>
    </lineage>
</organism>
<sequence>MRSTPRAAFSPALCFHLSTRLCNLSLVIAWATPLHRKSKSHRGSPSSSASASSKRCTSTTTTIPARRLLWPRSLRAHSSSAHGAGTPIEGQALRACHPSRQVRALELRGAPRPVPRLGVLTRQTSRTQNSSCFCSHSGLFLRSYAGYASAPQDLGLVVSPYLRIPSMREAARLPPWEAVAVVVIAFCLGRG</sequence>
<feature type="signal peptide" evidence="2">
    <location>
        <begin position="1"/>
        <end position="29"/>
    </location>
</feature>
<evidence type="ECO:0000313" key="3">
    <source>
        <dbReference type="EMBL" id="TFK84058.1"/>
    </source>
</evidence>
<evidence type="ECO:0000256" key="1">
    <source>
        <dbReference type="SAM" id="MobiDB-lite"/>
    </source>
</evidence>
<protein>
    <submittedName>
        <fullName evidence="3">Uncharacterized protein</fullName>
    </submittedName>
</protein>
<dbReference type="Proteomes" id="UP000308197">
    <property type="component" value="Unassembled WGS sequence"/>
</dbReference>
<feature type="region of interest" description="Disordered" evidence="1">
    <location>
        <begin position="37"/>
        <end position="61"/>
    </location>
</feature>
<evidence type="ECO:0000256" key="2">
    <source>
        <dbReference type="SAM" id="SignalP"/>
    </source>
</evidence>
<feature type="chain" id="PRO_5023019799" evidence="2">
    <location>
        <begin position="30"/>
        <end position="191"/>
    </location>
</feature>
<feature type="compositionally biased region" description="Low complexity" evidence="1">
    <location>
        <begin position="43"/>
        <end position="61"/>
    </location>
</feature>
<proteinExistence type="predicted"/>
<gene>
    <name evidence="3" type="ORF">K466DRAFT_237840</name>
</gene>
<keyword evidence="2" id="KW-0732">Signal</keyword>
<keyword evidence="4" id="KW-1185">Reference proteome</keyword>
<dbReference type="InParanoid" id="A0A5C3P663"/>
<name>A0A5C3P663_9APHY</name>